<evidence type="ECO:0000313" key="9">
    <source>
        <dbReference type="Proteomes" id="UP000594263"/>
    </source>
</evidence>
<evidence type="ECO:0000256" key="4">
    <source>
        <dbReference type="ARBA" id="ARBA00022989"/>
    </source>
</evidence>
<dbReference type="PANTHER" id="PTHR10057:SF6">
    <property type="entry name" value="TRANSLOCATOR PROTEIN HOMOLOG"/>
    <property type="match status" value="1"/>
</dbReference>
<evidence type="ECO:0000256" key="1">
    <source>
        <dbReference type="ARBA" id="ARBA00004141"/>
    </source>
</evidence>
<dbReference type="Gramene" id="Kaladp0058s0173.1.v1.1">
    <property type="protein sequence ID" value="Kaladp0058s0173.1.v1.1.CDS.1"/>
    <property type="gene ID" value="Kaladp0058s0173.v1.1"/>
</dbReference>
<name>A0A7N0U855_KALFE</name>
<accession>A0A7N0U855</accession>
<reference evidence="8" key="1">
    <citation type="submission" date="2021-01" db="UniProtKB">
        <authorList>
            <consortium name="EnsemblPlants"/>
        </authorList>
    </citation>
    <scope>IDENTIFICATION</scope>
</reference>
<dbReference type="GO" id="GO:0016020">
    <property type="term" value="C:membrane"/>
    <property type="evidence" value="ECO:0007669"/>
    <property type="project" value="UniProtKB-SubCell"/>
</dbReference>
<evidence type="ECO:0000256" key="5">
    <source>
        <dbReference type="ARBA" id="ARBA00023136"/>
    </source>
</evidence>
<feature type="transmembrane region" description="Helical" evidence="7">
    <location>
        <begin position="110"/>
        <end position="127"/>
    </location>
</feature>
<dbReference type="PANTHER" id="PTHR10057">
    <property type="entry name" value="PERIPHERAL-TYPE BENZODIAZEPINE RECEPTOR"/>
    <property type="match status" value="1"/>
</dbReference>
<dbReference type="Pfam" id="PF03073">
    <property type="entry name" value="TspO_MBR"/>
    <property type="match status" value="1"/>
</dbReference>
<dbReference type="OMA" id="FHAQSNT"/>
<dbReference type="InterPro" id="IPR038330">
    <property type="entry name" value="TspO/MBR-related_sf"/>
</dbReference>
<dbReference type="InterPro" id="IPR004307">
    <property type="entry name" value="TspO_MBR"/>
</dbReference>
<evidence type="ECO:0000313" key="8">
    <source>
        <dbReference type="EnsemblPlants" id="Kaladp0058s0173.1.v1.1.CDS.1"/>
    </source>
</evidence>
<dbReference type="EnsemblPlants" id="Kaladp0058s0173.1.v1.1">
    <property type="protein sequence ID" value="Kaladp0058s0173.1.v1.1.CDS.1"/>
    <property type="gene ID" value="Kaladp0058s0173.v1.1"/>
</dbReference>
<dbReference type="Gene3D" id="1.20.1260.100">
    <property type="entry name" value="TspO/MBR protein"/>
    <property type="match status" value="1"/>
</dbReference>
<keyword evidence="5 7" id="KW-0472">Membrane</keyword>
<evidence type="ECO:0000256" key="2">
    <source>
        <dbReference type="ARBA" id="ARBA00007524"/>
    </source>
</evidence>
<feature type="transmembrane region" description="Helical" evidence="7">
    <location>
        <begin position="165"/>
        <end position="184"/>
    </location>
</feature>
<proteinExistence type="inferred from homology"/>
<evidence type="ECO:0000256" key="3">
    <source>
        <dbReference type="ARBA" id="ARBA00022692"/>
    </source>
</evidence>
<feature type="transmembrane region" description="Helical" evidence="7">
    <location>
        <begin position="133"/>
        <end position="153"/>
    </location>
</feature>
<evidence type="ECO:0000256" key="6">
    <source>
        <dbReference type="SAM" id="MobiDB-lite"/>
    </source>
</evidence>
<feature type="transmembrane region" description="Helical" evidence="7">
    <location>
        <begin position="76"/>
        <end position="98"/>
    </location>
</feature>
<feature type="transmembrane region" description="Helical" evidence="7">
    <location>
        <begin position="38"/>
        <end position="56"/>
    </location>
</feature>
<organism evidence="8 9">
    <name type="scientific">Kalanchoe fedtschenkoi</name>
    <name type="common">Lavender scallops</name>
    <name type="synonym">South American air plant</name>
    <dbReference type="NCBI Taxonomy" id="63787"/>
    <lineage>
        <taxon>Eukaryota</taxon>
        <taxon>Viridiplantae</taxon>
        <taxon>Streptophyta</taxon>
        <taxon>Embryophyta</taxon>
        <taxon>Tracheophyta</taxon>
        <taxon>Spermatophyta</taxon>
        <taxon>Magnoliopsida</taxon>
        <taxon>eudicotyledons</taxon>
        <taxon>Gunneridae</taxon>
        <taxon>Pentapetalae</taxon>
        <taxon>Saxifragales</taxon>
        <taxon>Crassulaceae</taxon>
        <taxon>Kalanchoe</taxon>
    </lineage>
</organism>
<keyword evidence="9" id="KW-1185">Reference proteome</keyword>
<dbReference type="CDD" id="cd15904">
    <property type="entry name" value="TSPO_MBR"/>
    <property type="match status" value="1"/>
</dbReference>
<evidence type="ECO:0000256" key="7">
    <source>
        <dbReference type="SAM" id="Phobius"/>
    </source>
</evidence>
<feature type="region of interest" description="Disordered" evidence="6">
    <location>
        <begin position="1"/>
        <end position="31"/>
    </location>
</feature>
<keyword evidence="3 7" id="KW-0812">Transmembrane</keyword>
<dbReference type="Proteomes" id="UP000594263">
    <property type="component" value="Unplaced"/>
</dbReference>
<keyword evidence="4 7" id="KW-1133">Transmembrane helix</keyword>
<comment type="similarity">
    <text evidence="2">Belongs to the TspO/BZRP family.</text>
</comment>
<comment type="subcellular location">
    <subcellularLocation>
        <location evidence="1">Membrane</location>
        <topology evidence="1">Multi-pass membrane protein</topology>
    </subcellularLocation>
</comment>
<dbReference type="FunFam" id="1.20.1260.100:FF:000001">
    <property type="entry name" value="translocator protein 2"/>
    <property type="match status" value="1"/>
</dbReference>
<feature type="compositionally biased region" description="Polar residues" evidence="6">
    <location>
        <begin position="1"/>
        <end position="10"/>
    </location>
</feature>
<protein>
    <recommendedName>
        <fullName evidence="10">Translocator protein homolog</fullName>
    </recommendedName>
</protein>
<dbReference type="AlphaFoldDB" id="A0A7N0U855"/>
<evidence type="ECO:0008006" key="10">
    <source>
        <dbReference type="Google" id="ProtNLM"/>
    </source>
</evidence>
<sequence length="198" mass="21265">MASSSSSNLRQRVKQPVNPTASDPDPAAPKPQRALKSLTFSILVPFLLTSASIWFFGSTAQAYNSPARSLYFPPLWLVHLAQLASSALMGFAAWFVWVDGGFGRSSSGDAAALYASHVALCVTWDPLVLAVGAVPVGFIFCVVNFGTVVAVYGEFRKVNRVAGQLVRPCMAWMAVLTLVTFKLIDLSKVAHVSENDVV</sequence>